<dbReference type="InterPro" id="IPR019888">
    <property type="entry name" value="Tscrpt_reg_AsnC-like"/>
</dbReference>
<dbReference type="InterPro" id="IPR019887">
    <property type="entry name" value="Tscrpt_reg_AsnC/Lrp_C"/>
</dbReference>
<dbReference type="Pfam" id="PF13404">
    <property type="entry name" value="HTH_AsnC-type"/>
    <property type="match status" value="1"/>
</dbReference>
<comment type="caution">
    <text evidence="5">The sequence shown here is derived from an EMBL/GenBank/DDBJ whole genome shotgun (WGS) entry which is preliminary data.</text>
</comment>
<feature type="domain" description="HTH asnC-type" evidence="4">
    <location>
        <begin position="22"/>
        <end position="83"/>
    </location>
</feature>
<evidence type="ECO:0000259" key="4">
    <source>
        <dbReference type="PROSITE" id="PS50956"/>
    </source>
</evidence>
<dbReference type="InterPro" id="IPR036388">
    <property type="entry name" value="WH-like_DNA-bd_sf"/>
</dbReference>
<dbReference type="InterPro" id="IPR011008">
    <property type="entry name" value="Dimeric_a/b-barrel"/>
</dbReference>
<dbReference type="Pfam" id="PF01037">
    <property type="entry name" value="AsnC_trans_reg"/>
    <property type="match status" value="1"/>
</dbReference>
<dbReference type="RefSeq" id="WP_251798012.1">
    <property type="nucleotide sequence ID" value="NZ_JAMQOL010000014.1"/>
</dbReference>
<reference evidence="5 6" key="1">
    <citation type="submission" date="2022-06" db="EMBL/GenBank/DDBJ databases">
        <title>Actinoplanes abujensis sp. nov., isolated from Nigerian arid soil.</title>
        <authorList>
            <person name="Ding P."/>
        </authorList>
    </citation>
    <scope>NUCLEOTIDE SEQUENCE [LARGE SCALE GENOMIC DNA]</scope>
    <source>
        <strain evidence="6">TRM88002</strain>
    </source>
</reference>
<dbReference type="InterPro" id="IPR036390">
    <property type="entry name" value="WH_DNA-bd_sf"/>
</dbReference>
<dbReference type="Gene3D" id="3.30.70.920">
    <property type="match status" value="1"/>
</dbReference>
<dbReference type="InterPro" id="IPR000485">
    <property type="entry name" value="AsnC-type_HTH_dom"/>
</dbReference>
<dbReference type="SUPFAM" id="SSF54909">
    <property type="entry name" value="Dimeric alpha+beta barrel"/>
    <property type="match status" value="1"/>
</dbReference>
<name>A0ABT0XWM8_9ACTN</name>
<keyword evidence="2" id="KW-0238">DNA-binding</keyword>
<dbReference type="Proteomes" id="UP001523216">
    <property type="component" value="Unassembled WGS sequence"/>
</dbReference>
<keyword evidence="1" id="KW-0805">Transcription regulation</keyword>
<evidence type="ECO:0000256" key="2">
    <source>
        <dbReference type="ARBA" id="ARBA00023125"/>
    </source>
</evidence>
<evidence type="ECO:0000313" key="6">
    <source>
        <dbReference type="Proteomes" id="UP001523216"/>
    </source>
</evidence>
<accession>A0ABT0XWM8</accession>
<dbReference type="PANTHER" id="PTHR30154">
    <property type="entry name" value="LEUCINE-RESPONSIVE REGULATORY PROTEIN"/>
    <property type="match status" value="1"/>
</dbReference>
<protein>
    <submittedName>
        <fullName evidence="5">Lrp/AsnC family transcriptional regulator</fullName>
    </submittedName>
</protein>
<dbReference type="PRINTS" id="PR00033">
    <property type="entry name" value="HTHASNC"/>
</dbReference>
<keyword evidence="6" id="KW-1185">Reference proteome</keyword>
<organism evidence="5 6">
    <name type="scientific">Paractinoplanes hotanensis</name>
    <dbReference type="NCBI Taxonomy" id="2906497"/>
    <lineage>
        <taxon>Bacteria</taxon>
        <taxon>Bacillati</taxon>
        <taxon>Actinomycetota</taxon>
        <taxon>Actinomycetes</taxon>
        <taxon>Micromonosporales</taxon>
        <taxon>Micromonosporaceae</taxon>
        <taxon>Paractinoplanes</taxon>
    </lineage>
</organism>
<dbReference type="SUPFAM" id="SSF46785">
    <property type="entry name" value="Winged helix' DNA-binding domain"/>
    <property type="match status" value="1"/>
</dbReference>
<dbReference type="PROSITE" id="PS50956">
    <property type="entry name" value="HTH_ASNC_2"/>
    <property type="match status" value="1"/>
</dbReference>
<dbReference type="Gene3D" id="1.10.10.10">
    <property type="entry name" value="Winged helix-like DNA-binding domain superfamily/Winged helix DNA-binding domain"/>
    <property type="match status" value="1"/>
</dbReference>
<evidence type="ECO:0000256" key="3">
    <source>
        <dbReference type="ARBA" id="ARBA00023163"/>
    </source>
</evidence>
<dbReference type="SMART" id="SM00344">
    <property type="entry name" value="HTH_ASNC"/>
    <property type="match status" value="1"/>
</dbReference>
<keyword evidence="3" id="KW-0804">Transcription</keyword>
<evidence type="ECO:0000256" key="1">
    <source>
        <dbReference type="ARBA" id="ARBA00023015"/>
    </source>
</evidence>
<gene>
    <name evidence="5" type="ORF">LXN57_11355</name>
</gene>
<dbReference type="EMBL" id="JAMQOL010000014">
    <property type="protein sequence ID" value="MCM4078164.1"/>
    <property type="molecule type" value="Genomic_DNA"/>
</dbReference>
<proteinExistence type="predicted"/>
<dbReference type="PANTHER" id="PTHR30154:SF54">
    <property type="entry name" value="POSSIBLE TRANSCRIPTIONAL REGULATORY PROTEIN (PROBABLY LRP_ASNC-FAMILY)"/>
    <property type="match status" value="1"/>
</dbReference>
<sequence>MTEDPAGTYVAGRREAWIIRFVDELDSAIIAHLQTDARQTNRDLARALGIAPSTCLERVRGLRERGVITGFHAAVNLIALNREVQAMLHVQVRPLSRRVIDGFKAYAMSLPEVLSVFVVAGGDDFLVHVAVPSVDSLHAFLMDKFSGRREIAGFRSSVIYQHTRNTTIESLTV</sequence>
<evidence type="ECO:0000313" key="5">
    <source>
        <dbReference type="EMBL" id="MCM4078164.1"/>
    </source>
</evidence>